<dbReference type="CDD" id="cd20653">
    <property type="entry name" value="CYP81"/>
    <property type="match status" value="1"/>
</dbReference>
<dbReference type="AlphaFoldDB" id="A0A2U1N898"/>
<evidence type="ECO:0000256" key="9">
    <source>
        <dbReference type="PIRSR" id="PIRSR602401-1"/>
    </source>
</evidence>
<evidence type="ECO:0000313" key="11">
    <source>
        <dbReference type="EMBL" id="PWA69692.1"/>
    </source>
</evidence>
<dbReference type="GO" id="GO:0004497">
    <property type="term" value="F:monooxygenase activity"/>
    <property type="evidence" value="ECO:0007669"/>
    <property type="project" value="UniProtKB-KW"/>
</dbReference>
<evidence type="ECO:0000256" key="10">
    <source>
        <dbReference type="RuleBase" id="RU000461"/>
    </source>
</evidence>
<evidence type="ECO:0000256" key="3">
    <source>
        <dbReference type="ARBA" id="ARBA00022617"/>
    </source>
</evidence>
<evidence type="ECO:0000256" key="2">
    <source>
        <dbReference type="ARBA" id="ARBA00010617"/>
    </source>
</evidence>
<gene>
    <name evidence="11" type="ORF">CTI12_AA295770</name>
</gene>
<accession>A0A2U1N898</accession>
<dbReference type="Gene3D" id="1.10.630.10">
    <property type="entry name" value="Cytochrome P450"/>
    <property type="match status" value="1"/>
</dbReference>
<organism evidence="11 12">
    <name type="scientific">Artemisia annua</name>
    <name type="common">Sweet wormwood</name>
    <dbReference type="NCBI Taxonomy" id="35608"/>
    <lineage>
        <taxon>Eukaryota</taxon>
        <taxon>Viridiplantae</taxon>
        <taxon>Streptophyta</taxon>
        <taxon>Embryophyta</taxon>
        <taxon>Tracheophyta</taxon>
        <taxon>Spermatophyta</taxon>
        <taxon>Magnoliopsida</taxon>
        <taxon>eudicotyledons</taxon>
        <taxon>Gunneridae</taxon>
        <taxon>Pentapetalae</taxon>
        <taxon>asterids</taxon>
        <taxon>campanulids</taxon>
        <taxon>Asterales</taxon>
        <taxon>Asteraceae</taxon>
        <taxon>Asteroideae</taxon>
        <taxon>Anthemideae</taxon>
        <taxon>Artemisiinae</taxon>
        <taxon>Artemisia</taxon>
    </lineage>
</organism>
<dbReference type="GO" id="GO:0020037">
    <property type="term" value="F:heme binding"/>
    <property type="evidence" value="ECO:0007669"/>
    <property type="project" value="InterPro"/>
</dbReference>
<comment type="cofactor">
    <cofactor evidence="9">
        <name>heme</name>
        <dbReference type="ChEBI" id="CHEBI:30413"/>
    </cofactor>
</comment>
<dbReference type="InterPro" id="IPR017972">
    <property type="entry name" value="Cyt_P450_CS"/>
</dbReference>
<dbReference type="PROSITE" id="PS00086">
    <property type="entry name" value="CYTOCHROME_P450"/>
    <property type="match status" value="1"/>
</dbReference>
<dbReference type="GO" id="GO:0016020">
    <property type="term" value="C:membrane"/>
    <property type="evidence" value="ECO:0007669"/>
    <property type="project" value="UniProtKB-SubCell"/>
</dbReference>
<keyword evidence="6 9" id="KW-0408">Iron</keyword>
<dbReference type="FunFam" id="1.10.630.10:FF:000023">
    <property type="entry name" value="Cytochrome P450 family protein"/>
    <property type="match status" value="1"/>
</dbReference>
<proteinExistence type="inferred from homology"/>
<dbReference type="OrthoDB" id="1055148at2759"/>
<protein>
    <submittedName>
        <fullName evidence="11">Cytochrome P450-like protein</fullName>
    </submittedName>
</protein>
<dbReference type="SUPFAM" id="SSF48264">
    <property type="entry name" value="Cytochrome P450"/>
    <property type="match status" value="1"/>
</dbReference>
<comment type="subcellular location">
    <subcellularLocation>
        <location evidence="1">Membrane</location>
    </subcellularLocation>
</comment>
<dbReference type="STRING" id="35608.A0A2U1N898"/>
<keyword evidence="7 10" id="KW-0503">Monooxygenase</keyword>
<dbReference type="InterPro" id="IPR001128">
    <property type="entry name" value="Cyt_P450"/>
</dbReference>
<dbReference type="PRINTS" id="PR00385">
    <property type="entry name" value="P450"/>
</dbReference>
<keyword evidence="5 10" id="KW-0560">Oxidoreductase</keyword>
<evidence type="ECO:0000256" key="8">
    <source>
        <dbReference type="ARBA" id="ARBA00023136"/>
    </source>
</evidence>
<sequence length="494" mass="56591">MDHIFITLISLLLVSFLIATVYRHKFSKLPPTVFPTIPIIGHLYLLKQPLHRTLNKLTAKHGPILLLRFGSRNVLVLSSPSLAEECFTKNDIVFANRPRLLAGKILGYNFTSLGLAPYGDHWRNLRRISAIEIFSPQRMQQFYNIRIDEVRLLIKKLVSECSEPVNLHSVFNDLIVNVIMRIVSGKRYFNGDRELEEEGKVFQQIARDTFAVSKASNLGDSLPFLRWLGVKGLEKKLISLQKTRNDFFQKLIDELRKVENKKQNVIHMLLHLQETDPDYYTDEMIKSFVLNLLTAGVDTSSTTMEWAFSLLLNHPHVIKKAQKEIDTNVGKDRFVDESDVANLPYIRCIINETLRMYHPVPLLVPHASSEDCVVGGYHVPGETMLLVNQWAIQRDPNVWSEPERFYPERFEKLEGTRDGYKLMPFGSGRRSCPGEGLATRVIGLAVGLLIQCFDWERVSEELVDMTEGYGMTMPKAQPLVAKCMPRQITQKLKI</sequence>
<dbReference type="GO" id="GO:0005506">
    <property type="term" value="F:iron ion binding"/>
    <property type="evidence" value="ECO:0007669"/>
    <property type="project" value="InterPro"/>
</dbReference>
<dbReference type="PANTHER" id="PTHR47947">
    <property type="entry name" value="CYTOCHROME P450 82C3-RELATED"/>
    <property type="match status" value="1"/>
</dbReference>
<reference evidence="11 12" key="1">
    <citation type="journal article" date="2018" name="Mol. Plant">
        <title>The genome of Artemisia annua provides insight into the evolution of Asteraceae family and artemisinin biosynthesis.</title>
        <authorList>
            <person name="Shen Q."/>
            <person name="Zhang L."/>
            <person name="Liao Z."/>
            <person name="Wang S."/>
            <person name="Yan T."/>
            <person name="Shi P."/>
            <person name="Liu M."/>
            <person name="Fu X."/>
            <person name="Pan Q."/>
            <person name="Wang Y."/>
            <person name="Lv Z."/>
            <person name="Lu X."/>
            <person name="Zhang F."/>
            <person name="Jiang W."/>
            <person name="Ma Y."/>
            <person name="Chen M."/>
            <person name="Hao X."/>
            <person name="Li L."/>
            <person name="Tang Y."/>
            <person name="Lv G."/>
            <person name="Zhou Y."/>
            <person name="Sun X."/>
            <person name="Brodelius P.E."/>
            <person name="Rose J.K.C."/>
            <person name="Tang K."/>
        </authorList>
    </citation>
    <scope>NUCLEOTIDE SEQUENCE [LARGE SCALE GENOMIC DNA]</scope>
    <source>
        <strain evidence="12">cv. Huhao1</strain>
        <tissue evidence="11">Leaf</tissue>
    </source>
</reference>
<name>A0A2U1N898_ARTAN</name>
<dbReference type="PANTHER" id="PTHR47947:SF24">
    <property type="entry name" value="ISOFLAVONE 2'-HYDROXYLASE-LIKE"/>
    <property type="match status" value="1"/>
</dbReference>
<evidence type="ECO:0000256" key="5">
    <source>
        <dbReference type="ARBA" id="ARBA00023002"/>
    </source>
</evidence>
<dbReference type="InterPro" id="IPR036396">
    <property type="entry name" value="Cyt_P450_sf"/>
</dbReference>
<dbReference type="EMBL" id="PKPP01003382">
    <property type="protein sequence ID" value="PWA69692.1"/>
    <property type="molecule type" value="Genomic_DNA"/>
</dbReference>
<dbReference type="Proteomes" id="UP000245207">
    <property type="component" value="Unassembled WGS sequence"/>
</dbReference>
<evidence type="ECO:0000313" key="12">
    <source>
        <dbReference type="Proteomes" id="UP000245207"/>
    </source>
</evidence>
<evidence type="ECO:0000256" key="1">
    <source>
        <dbReference type="ARBA" id="ARBA00004370"/>
    </source>
</evidence>
<dbReference type="Pfam" id="PF00067">
    <property type="entry name" value="p450"/>
    <property type="match status" value="1"/>
</dbReference>
<keyword evidence="3 9" id="KW-0349">Heme</keyword>
<dbReference type="PRINTS" id="PR00463">
    <property type="entry name" value="EP450I"/>
</dbReference>
<comment type="similarity">
    <text evidence="2 10">Belongs to the cytochrome P450 family.</text>
</comment>
<feature type="binding site" description="axial binding residue" evidence="9">
    <location>
        <position position="432"/>
    </location>
    <ligand>
        <name>heme</name>
        <dbReference type="ChEBI" id="CHEBI:30413"/>
    </ligand>
    <ligandPart>
        <name>Fe</name>
        <dbReference type="ChEBI" id="CHEBI:18248"/>
    </ligandPart>
</feature>
<evidence type="ECO:0000256" key="7">
    <source>
        <dbReference type="ARBA" id="ARBA00023033"/>
    </source>
</evidence>
<keyword evidence="4 9" id="KW-0479">Metal-binding</keyword>
<comment type="caution">
    <text evidence="11">The sequence shown here is derived from an EMBL/GenBank/DDBJ whole genome shotgun (WGS) entry which is preliminary data.</text>
</comment>
<keyword evidence="8" id="KW-0472">Membrane</keyword>
<evidence type="ECO:0000256" key="6">
    <source>
        <dbReference type="ARBA" id="ARBA00023004"/>
    </source>
</evidence>
<dbReference type="InterPro" id="IPR050651">
    <property type="entry name" value="Plant_Cytochrome_P450_Monoox"/>
</dbReference>
<dbReference type="GO" id="GO:0016705">
    <property type="term" value="F:oxidoreductase activity, acting on paired donors, with incorporation or reduction of molecular oxygen"/>
    <property type="evidence" value="ECO:0007669"/>
    <property type="project" value="InterPro"/>
</dbReference>
<keyword evidence="12" id="KW-1185">Reference proteome</keyword>
<evidence type="ECO:0000256" key="4">
    <source>
        <dbReference type="ARBA" id="ARBA00022723"/>
    </source>
</evidence>
<dbReference type="InterPro" id="IPR002401">
    <property type="entry name" value="Cyt_P450_E_grp-I"/>
</dbReference>